<protein>
    <submittedName>
        <fullName evidence="11">Multidrug ABC transporter ATPase</fullName>
    </submittedName>
</protein>
<sequence length="643" mass="72128">MALRLADYLEEQKKRGRKSDVRTFKRIAQAFRPYMGQVILIFLAIILNSILGLVNPLIIRLIFDNAIPQRSTNLLFFCGITLVVMPIFIGFISTGQTYLSTYVGQRVIRDFRNRLYLHLQSMSLRFFTSMKTGEIQSRLANDVGGVQSVVTDTLTRIITSVSVVLSTIFAMFYISWLLSLITLSLLPLSIWITYKVGYTGRNIQKNTQKQLATLTAFMQETLSVSGILLMKIFGRQQLTQERFEDENQKLTDLTVRLQMMMSWFSMLVNIIIALTPALVYLVAGNQIIHDPRHSGISVGDIVAFTALQALLLPAIGQLLNVHVQIYGALALFDRIFEYLDMPIEIIDAPGALKIVPEQIRGSITFRNVYFDYKRNDPYTQMAIFDSVKDKSGIGKDVAGEDVAGEYAQRENNPEYSTLKAISLEIKAGQLVALVGPSGAGKTSLTYLLLRLYDIDRGLLEIDGYDIRSISLESLNNLIGVVTQETYLLHASVKENLLYARPDATEEEMVAAAKAAAIHERITELDNGYDTIVGERGYRLSGGEKQRIAIARVLLKDPRILILDEATSSLDTYSERLIQQSLVPLMNNRTVLAIAHRLSTILSADLILVMKNGEIVERGTHKELLARNGVYTQLYNQQFVSVES</sequence>
<keyword evidence="5" id="KW-0067">ATP-binding</keyword>
<comment type="subcellular location">
    <subcellularLocation>
        <location evidence="1">Cell membrane</location>
        <topology evidence="1">Multi-pass membrane protein</topology>
    </subcellularLocation>
</comment>
<keyword evidence="4" id="KW-0547">Nucleotide-binding</keyword>
<organism evidence="11 12">
    <name type="scientific">Dictyobacter arantiisoli</name>
    <dbReference type="NCBI Taxonomy" id="2014874"/>
    <lineage>
        <taxon>Bacteria</taxon>
        <taxon>Bacillati</taxon>
        <taxon>Chloroflexota</taxon>
        <taxon>Ktedonobacteria</taxon>
        <taxon>Ktedonobacterales</taxon>
        <taxon>Dictyobacteraceae</taxon>
        <taxon>Dictyobacter</taxon>
    </lineage>
</organism>
<evidence type="ECO:0000256" key="4">
    <source>
        <dbReference type="ARBA" id="ARBA00022741"/>
    </source>
</evidence>
<evidence type="ECO:0000256" key="3">
    <source>
        <dbReference type="ARBA" id="ARBA00022692"/>
    </source>
</evidence>
<feature type="transmembrane region" description="Helical" evidence="8">
    <location>
        <begin position="211"/>
        <end position="233"/>
    </location>
</feature>
<evidence type="ECO:0000256" key="6">
    <source>
        <dbReference type="ARBA" id="ARBA00022989"/>
    </source>
</evidence>
<feature type="transmembrane region" description="Helical" evidence="8">
    <location>
        <begin position="38"/>
        <end position="62"/>
    </location>
</feature>
<dbReference type="PANTHER" id="PTHR43394:SF1">
    <property type="entry name" value="ATP-BINDING CASSETTE SUB-FAMILY B MEMBER 10, MITOCHONDRIAL"/>
    <property type="match status" value="1"/>
</dbReference>
<name>A0A5A5TA26_9CHLR</name>
<dbReference type="GO" id="GO:0015421">
    <property type="term" value="F:ABC-type oligopeptide transporter activity"/>
    <property type="evidence" value="ECO:0007669"/>
    <property type="project" value="TreeGrafter"/>
</dbReference>
<dbReference type="CDD" id="cd18550">
    <property type="entry name" value="ABC_6TM_exporter_like"/>
    <property type="match status" value="1"/>
</dbReference>
<dbReference type="PROSITE" id="PS50893">
    <property type="entry name" value="ABC_TRANSPORTER_2"/>
    <property type="match status" value="1"/>
</dbReference>
<feature type="transmembrane region" description="Helical" evidence="8">
    <location>
        <begin position="263"/>
        <end position="283"/>
    </location>
</feature>
<dbReference type="OrthoDB" id="9769895at2"/>
<comment type="caution">
    <text evidence="11">The sequence shown here is derived from an EMBL/GenBank/DDBJ whole genome shotgun (WGS) entry which is preliminary data.</text>
</comment>
<dbReference type="AlphaFoldDB" id="A0A5A5TA26"/>
<dbReference type="InterPro" id="IPR017871">
    <property type="entry name" value="ABC_transporter-like_CS"/>
</dbReference>
<evidence type="ECO:0000256" key="5">
    <source>
        <dbReference type="ARBA" id="ARBA00022840"/>
    </source>
</evidence>
<dbReference type="GO" id="GO:0016887">
    <property type="term" value="F:ATP hydrolysis activity"/>
    <property type="evidence" value="ECO:0007669"/>
    <property type="project" value="InterPro"/>
</dbReference>
<dbReference type="InterPro" id="IPR011527">
    <property type="entry name" value="ABC1_TM_dom"/>
</dbReference>
<dbReference type="Gene3D" id="1.20.1560.10">
    <property type="entry name" value="ABC transporter type 1, transmembrane domain"/>
    <property type="match status" value="1"/>
</dbReference>
<feature type="domain" description="ABC transporter" evidence="9">
    <location>
        <begin position="397"/>
        <end position="636"/>
    </location>
</feature>
<dbReference type="InterPro" id="IPR027417">
    <property type="entry name" value="P-loop_NTPase"/>
</dbReference>
<dbReference type="PROSITE" id="PS50929">
    <property type="entry name" value="ABC_TM1F"/>
    <property type="match status" value="1"/>
</dbReference>
<dbReference type="SUPFAM" id="SSF90123">
    <property type="entry name" value="ABC transporter transmembrane region"/>
    <property type="match status" value="1"/>
</dbReference>
<evidence type="ECO:0000259" key="10">
    <source>
        <dbReference type="PROSITE" id="PS50929"/>
    </source>
</evidence>
<dbReference type="Pfam" id="PF00005">
    <property type="entry name" value="ABC_tran"/>
    <property type="match status" value="1"/>
</dbReference>
<dbReference type="SUPFAM" id="SSF52540">
    <property type="entry name" value="P-loop containing nucleoside triphosphate hydrolases"/>
    <property type="match status" value="1"/>
</dbReference>
<accession>A0A5A5TA26</accession>
<evidence type="ECO:0000256" key="2">
    <source>
        <dbReference type="ARBA" id="ARBA00022448"/>
    </source>
</evidence>
<dbReference type="InterPro" id="IPR003593">
    <property type="entry name" value="AAA+_ATPase"/>
</dbReference>
<dbReference type="InterPro" id="IPR003439">
    <property type="entry name" value="ABC_transporter-like_ATP-bd"/>
</dbReference>
<keyword evidence="12" id="KW-1185">Reference proteome</keyword>
<proteinExistence type="predicted"/>
<evidence type="ECO:0000256" key="1">
    <source>
        <dbReference type="ARBA" id="ARBA00004651"/>
    </source>
</evidence>
<feature type="domain" description="ABC transmembrane type-1" evidence="10">
    <location>
        <begin position="39"/>
        <end position="321"/>
    </location>
</feature>
<keyword evidence="3 8" id="KW-0812">Transmembrane</keyword>
<feature type="transmembrane region" description="Helical" evidence="8">
    <location>
        <begin position="295"/>
        <end position="315"/>
    </location>
</feature>
<keyword evidence="2" id="KW-0813">Transport</keyword>
<reference evidence="11 12" key="1">
    <citation type="submission" date="2019-01" db="EMBL/GenBank/DDBJ databases">
        <title>Draft genome sequence of Dictyobacter sp. Uno17.</title>
        <authorList>
            <person name="Wang C.M."/>
            <person name="Zheng Y."/>
            <person name="Sakai Y."/>
            <person name="Abe K."/>
            <person name="Yokota A."/>
            <person name="Yabe S."/>
        </authorList>
    </citation>
    <scope>NUCLEOTIDE SEQUENCE [LARGE SCALE GENOMIC DNA]</scope>
    <source>
        <strain evidence="11 12">Uno17</strain>
    </source>
</reference>
<dbReference type="EMBL" id="BIXY01000022">
    <property type="protein sequence ID" value="GCF08351.1"/>
    <property type="molecule type" value="Genomic_DNA"/>
</dbReference>
<dbReference type="Pfam" id="PF00664">
    <property type="entry name" value="ABC_membrane"/>
    <property type="match status" value="1"/>
</dbReference>
<feature type="transmembrane region" description="Helical" evidence="8">
    <location>
        <begin position="157"/>
        <end position="190"/>
    </location>
</feature>
<dbReference type="Gene3D" id="3.40.50.300">
    <property type="entry name" value="P-loop containing nucleotide triphosphate hydrolases"/>
    <property type="match status" value="1"/>
</dbReference>
<keyword evidence="6 8" id="KW-1133">Transmembrane helix</keyword>
<evidence type="ECO:0000313" key="12">
    <source>
        <dbReference type="Proteomes" id="UP000322530"/>
    </source>
</evidence>
<keyword evidence="7 8" id="KW-0472">Membrane</keyword>
<dbReference type="SMART" id="SM00382">
    <property type="entry name" value="AAA"/>
    <property type="match status" value="1"/>
</dbReference>
<evidence type="ECO:0000259" key="9">
    <source>
        <dbReference type="PROSITE" id="PS50893"/>
    </source>
</evidence>
<dbReference type="PANTHER" id="PTHR43394">
    <property type="entry name" value="ATP-DEPENDENT PERMEASE MDL1, MITOCHONDRIAL"/>
    <property type="match status" value="1"/>
</dbReference>
<dbReference type="InterPro" id="IPR039421">
    <property type="entry name" value="Type_1_exporter"/>
</dbReference>
<dbReference type="GO" id="GO:0005524">
    <property type="term" value="F:ATP binding"/>
    <property type="evidence" value="ECO:0007669"/>
    <property type="project" value="UniProtKB-KW"/>
</dbReference>
<evidence type="ECO:0000256" key="7">
    <source>
        <dbReference type="ARBA" id="ARBA00023136"/>
    </source>
</evidence>
<feature type="transmembrane region" description="Helical" evidence="8">
    <location>
        <begin position="74"/>
        <end position="92"/>
    </location>
</feature>
<dbReference type="GO" id="GO:0005886">
    <property type="term" value="C:plasma membrane"/>
    <property type="evidence" value="ECO:0007669"/>
    <property type="project" value="UniProtKB-SubCell"/>
</dbReference>
<dbReference type="Proteomes" id="UP000322530">
    <property type="component" value="Unassembled WGS sequence"/>
</dbReference>
<gene>
    <name evidence="11" type="ORF">KDI_19150</name>
</gene>
<dbReference type="PROSITE" id="PS00211">
    <property type="entry name" value="ABC_TRANSPORTER_1"/>
    <property type="match status" value="1"/>
</dbReference>
<evidence type="ECO:0000256" key="8">
    <source>
        <dbReference type="SAM" id="Phobius"/>
    </source>
</evidence>
<dbReference type="FunFam" id="3.40.50.300:FF:000287">
    <property type="entry name" value="Multidrug ABC transporter ATP-binding protein"/>
    <property type="match status" value="1"/>
</dbReference>
<dbReference type="InterPro" id="IPR036640">
    <property type="entry name" value="ABC1_TM_sf"/>
</dbReference>
<evidence type="ECO:0000313" key="11">
    <source>
        <dbReference type="EMBL" id="GCF08351.1"/>
    </source>
</evidence>